<accession>A0A1A6HGU3</accession>
<organism evidence="1 2">
    <name type="scientific">Neotoma lepida</name>
    <name type="common">Desert woodrat</name>
    <dbReference type="NCBI Taxonomy" id="56216"/>
    <lineage>
        <taxon>Eukaryota</taxon>
        <taxon>Metazoa</taxon>
        <taxon>Chordata</taxon>
        <taxon>Craniata</taxon>
        <taxon>Vertebrata</taxon>
        <taxon>Euteleostomi</taxon>
        <taxon>Mammalia</taxon>
        <taxon>Eutheria</taxon>
        <taxon>Euarchontoglires</taxon>
        <taxon>Glires</taxon>
        <taxon>Rodentia</taxon>
        <taxon>Myomorpha</taxon>
        <taxon>Muroidea</taxon>
        <taxon>Cricetidae</taxon>
        <taxon>Neotominae</taxon>
        <taxon>Neotoma</taxon>
    </lineage>
</organism>
<dbReference type="AlphaFoldDB" id="A0A1A6HGU3"/>
<reference evidence="1 2" key="1">
    <citation type="submission" date="2016-06" db="EMBL/GenBank/DDBJ databases">
        <title>The Draft Genome Sequence and Annotation of the Desert Woodrat Neotoma lepida.</title>
        <authorList>
            <person name="Campbell M."/>
            <person name="Oakeson K.F."/>
            <person name="Yandell M."/>
            <person name="Halpert J.R."/>
            <person name="Dearing D."/>
        </authorList>
    </citation>
    <scope>NUCLEOTIDE SEQUENCE [LARGE SCALE GENOMIC DNA]</scope>
    <source>
        <strain evidence="1">417</strain>
        <tissue evidence="1">Liver</tissue>
    </source>
</reference>
<keyword evidence="2" id="KW-1185">Reference proteome</keyword>
<evidence type="ECO:0000313" key="2">
    <source>
        <dbReference type="Proteomes" id="UP000092124"/>
    </source>
</evidence>
<sequence>MSEFVWSSLLLEFIREQVEVKPNIAKLRKMAHAWHLFGKAEGCATQQRLQQSMPPVNHCENRVMDL</sequence>
<dbReference type="EMBL" id="LZPO01029788">
    <property type="protein sequence ID" value="OBS77459.1"/>
    <property type="molecule type" value="Genomic_DNA"/>
</dbReference>
<evidence type="ECO:0000313" key="1">
    <source>
        <dbReference type="EMBL" id="OBS77459.1"/>
    </source>
</evidence>
<protein>
    <submittedName>
        <fullName evidence="1">Uncharacterized protein</fullName>
    </submittedName>
</protein>
<dbReference type="STRING" id="56216.A0A1A6HGU3"/>
<gene>
    <name evidence="1" type="ORF">A6R68_16058</name>
</gene>
<proteinExistence type="predicted"/>
<name>A0A1A6HGU3_NEOLE</name>
<comment type="caution">
    <text evidence="1">The sequence shown here is derived from an EMBL/GenBank/DDBJ whole genome shotgun (WGS) entry which is preliminary data.</text>
</comment>
<dbReference type="Proteomes" id="UP000092124">
    <property type="component" value="Unassembled WGS sequence"/>
</dbReference>
<dbReference type="OrthoDB" id="429932at2759"/>